<accession>A0ABS2THJ2</accession>
<dbReference type="Proteomes" id="UP000705983">
    <property type="component" value="Unassembled WGS sequence"/>
</dbReference>
<keyword evidence="2" id="KW-1185">Reference proteome</keyword>
<protein>
    <submittedName>
        <fullName evidence="1">Uncharacterized protein</fullName>
    </submittedName>
</protein>
<dbReference type="InterPro" id="IPR029057">
    <property type="entry name" value="PRTase-like"/>
</dbReference>
<dbReference type="EMBL" id="JAFFJS010000002">
    <property type="protein sequence ID" value="MBM9432749.1"/>
    <property type="molecule type" value="Genomic_DNA"/>
</dbReference>
<sequence>MPEFELLPQRLSAIMSAIESAPGPVQVVVPDAGGAESVIAVAQACGVPLSDARGAHRERAVHEVSSGLSRGYVTTSEWSFPDAGTVLTLGDVLPGRDRAREARIGALLHERWRAGVDLPALGAWPSGSRLPSASRLLPGKALADRRDIGLGEDVAACVDGRDGSFPLALRTPCADFFSAWQQVRGRTRVEAVVTAPHPSHPVMTAHLAVGIAAILSARYAGELAGNVPPPGAEEPGERVRRLAGQLRLNPALVDVSQVAGRHVLLVGLSWTEGWTMTVSGQLLLSAGARSVRPFTLSSDSRRARRR</sequence>
<evidence type="ECO:0000313" key="2">
    <source>
        <dbReference type="Proteomes" id="UP000705983"/>
    </source>
</evidence>
<dbReference type="SUPFAM" id="SSF53271">
    <property type="entry name" value="PRTase-like"/>
    <property type="match status" value="1"/>
</dbReference>
<comment type="caution">
    <text evidence="1">The sequence shown here is derived from an EMBL/GenBank/DDBJ whole genome shotgun (WGS) entry which is preliminary data.</text>
</comment>
<evidence type="ECO:0000313" key="1">
    <source>
        <dbReference type="EMBL" id="MBM9432749.1"/>
    </source>
</evidence>
<name>A0ABS2THJ2_9ACTO</name>
<reference evidence="2" key="1">
    <citation type="submission" date="2021-02" db="EMBL/GenBank/DDBJ databases">
        <title>Leucobacter sp. CX169.</title>
        <authorList>
            <person name="Cheng Y."/>
        </authorList>
    </citation>
    <scope>NUCLEOTIDE SEQUENCE [LARGE SCALE GENOMIC DNA]</scope>
    <source>
        <strain evidence="2">JY899</strain>
    </source>
</reference>
<organism evidence="1 2">
    <name type="scientific">Flaviflexus equikiangi</name>
    <dbReference type="NCBI Taxonomy" id="2758573"/>
    <lineage>
        <taxon>Bacteria</taxon>
        <taxon>Bacillati</taxon>
        <taxon>Actinomycetota</taxon>
        <taxon>Actinomycetes</taxon>
        <taxon>Actinomycetales</taxon>
        <taxon>Actinomycetaceae</taxon>
        <taxon>Flaviflexus</taxon>
    </lineage>
</organism>
<proteinExistence type="predicted"/>
<gene>
    <name evidence="1" type="ORF">JVW63_03410</name>
</gene>
<dbReference type="RefSeq" id="WP_187996189.1">
    <property type="nucleotide sequence ID" value="NZ_JACEXG010000002.1"/>
</dbReference>